<protein>
    <submittedName>
        <fullName evidence="4">Hotdog fold thioesterase</fullName>
    </submittedName>
</protein>
<dbReference type="NCBIfam" id="TIGR00369">
    <property type="entry name" value="unchar_dom_1"/>
    <property type="match status" value="1"/>
</dbReference>
<dbReference type="EMBL" id="JBHSDC010000002">
    <property type="protein sequence ID" value="MFC4230910.1"/>
    <property type="molecule type" value="Genomic_DNA"/>
</dbReference>
<sequence>MSKIIWYNQAVTLADIAHLGKNTHGEHLGIQFSEIGPDYLKATMPVDNRTRQPYGLLHGGASVALAETVGSVASALVINHETMMCVGLEINANHLRGVKEGLVTATATPLHIGAGTHVWDIKIHDEKEHLICISRLTVAILKSR</sequence>
<evidence type="ECO:0000313" key="5">
    <source>
        <dbReference type="Proteomes" id="UP001595906"/>
    </source>
</evidence>
<dbReference type="RefSeq" id="WP_379012295.1">
    <property type="nucleotide sequence ID" value="NZ_JBHSDC010000002.1"/>
</dbReference>
<dbReference type="PANTHER" id="PTHR43240">
    <property type="entry name" value="1,4-DIHYDROXY-2-NAPHTHOYL-COA THIOESTERASE 1"/>
    <property type="match status" value="1"/>
</dbReference>
<evidence type="ECO:0000313" key="4">
    <source>
        <dbReference type="EMBL" id="MFC4230910.1"/>
    </source>
</evidence>
<comment type="caution">
    <text evidence="4">The sequence shown here is derived from an EMBL/GenBank/DDBJ whole genome shotgun (WGS) entry which is preliminary data.</text>
</comment>
<gene>
    <name evidence="4" type="ORF">ACFOW1_03335</name>
</gene>
<dbReference type="SUPFAM" id="SSF54637">
    <property type="entry name" value="Thioesterase/thiol ester dehydrase-isomerase"/>
    <property type="match status" value="1"/>
</dbReference>
<keyword evidence="5" id="KW-1185">Reference proteome</keyword>
<dbReference type="Gene3D" id="3.10.129.10">
    <property type="entry name" value="Hotdog Thioesterase"/>
    <property type="match status" value="1"/>
</dbReference>
<comment type="similarity">
    <text evidence="1">Belongs to the thioesterase PaaI family.</text>
</comment>
<evidence type="ECO:0000259" key="3">
    <source>
        <dbReference type="Pfam" id="PF03061"/>
    </source>
</evidence>
<dbReference type="Proteomes" id="UP001595906">
    <property type="component" value="Unassembled WGS sequence"/>
</dbReference>
<dbReference type="PANTHER" id="PTHR43240:SF5">
    <property type="entry name" value="1,4-DIHYDROXY-2-NAPHTHOYL-COA THIOESTERASE 1"/>
    <property type="match status" value="1"/>
</dbReference>
<organism evidence="4 5">
    <name type="scientific">Parasediminibacterium paludis</name>
    <dbReference type="NCBI Taxonomy" id="908966"/>
    <lineage>
        <taxon>Bacteria</taxon>
        <taxon>Pseudomonadati</taxon>
        <taxon>Bacteroidota</taxon>
        <taxon>Chitinophagia</taxon>
        <taxon>Chitinophagales</taxon>
        <taxon>Chitinophagaceae</taxon>
        <taxon>Parasediminibacterium</taxon>
    </lineage>
</organism>
<dbReference type="InterPro" id="IPR029069">
    <property type="entry name" value="HotDog_dom_sf"/>
</dbReference>
<feature type="domain" description="Thioesterase" evidence="3">
    <location>
        <begin position="54"/>
        <end position="132"/>
    </location>
</feature>
<dbReference type="InterPro" id="IPR003736">
    <property type="entry name" value="PAAI_dom"/>
</dbReference>
<dbReference type="InterPro" id="IPR006683">
    <property type="entry name" value="Thioestr_dom"/>
</dbReference>
<name>A0ABV8PUI7_9BACT</name>
<proteinExistence type="inferred from homology"/>
<evidence type="ECO:0000256" key="1">
    <source>
        <dbReference type="ARBA" id="ARBA00008324"/>
    </source>
</evidence>
<dbReference type="CDD" id="cd03443">
    <property type="entry name" value="PaaI_thioesterase"/>
    <property type="match status" value="1"/>
</dbReference>
<dbReference type="Pfam" id="PF03061">
    <property type="entry name" value="4HBT"/>
    <property type="match status" value="1"/>
</dbReference>
<evidence type="ECO:0000256" key="2">
    <source>
        <dbReference type="ARBA" id="ARBA00022801"/>
    </source>
</evidence>
<keyword evidence="2" id="KW-0378">Hydrolase</keyword>
<reference evidence="5" key="1">
    <citation type="journal article" date="2019" name="Int. J. Syst. Evol. Microbiol.">
        <title>The Global Catalogue of Microorganisms (GCM) 10K type strain sequencing project: providing services to taxonomists for standard genome sequencing and annotation.</title>
        <authorList>
            <consortium name="The Broad Institute Genomics Platform"/>
            <consortium name="The Broad Institute Genome Sequencing Center for Infectious Disease"/>
            <person name="Wu L."/>
            <person name="Ma J."/>
        </authorList>
    </citation>
    <scope>NUCLEOTIDE SEQUENCE [LARGE SCALE GENOMIC DNA]</scope>
    <source>
        <strain evidence="5">CECT 8010</strain>
    </source>
</reference>
<accession>A0ABV8PUI7</accession>